<feature type="domain" description="Phosphatidic acid phosphatase type 2/haloperoxidase" evidence="2">
    <location>
        <begin position="58"/>
        <end position="166"/>
    </location>
</feature>
<evidence type="ECO:0000256" key="1">
    <source>
        <dbReference type="SAM" id="Phobius"/>
    </source>
</evidence>
<evidence type="ECO:0000313" key="5">
    <source>
        <dbReference type="Proteomes" id="UP000185674"/>
    </source>
</evidence>
<evidence type="ECO:0000313" key="4">
    <source>
        <dbReference type="EMBL" id="WND06365.1"/>
    </source>
</evidence>
<evidence type="ECO:0000259" key="2">
    <source>
        <dbReference type="SMART" id="SM00014"/>
    </source>
</evidence>
<dbReference type="AlphaFoldDB" id="A0A1P8EL25"/>
<dbReference type="KEGG" id="asol:BEN76_13235"/>
<feature type="transmembrane region" description="Helical" evidence="1">
    <location>
        <begin position="23"/>
        <end position="49"/>
    </location>
</feature>
<dbReference type="CDD" id="cd03385">
    <property type="entry name" value="PAP2_BcrC_like"/>
    <property type="match status" value="1"/>
</dbReference>
<dbReference type="SUPFAM" id="SSF48317">
    <property type="entry name" value="Acid phosphatase/Vanadium-dependent haloperoxidase"/>
    <property type="match status" value="1"/>
</dbReference>
<protein>
    <submittedName>
        <fullName evidence="3">Undecaprenyl-diphosphatase</fullName>
    </submittedName>
</protein>
<dbReference type="RefSeq" id="WP_004944515.1">
    <property type="nucleotide sequence ID" value="NZ_BHGE01000020.1"/>
</dbReference>
<keyword evidence="1" id="KW-0812">Transmembrane</keyword>
<dbReference type="InterPro" id="IPR036938">
    <property type="entry name" value="PAP2/HPO_sf"/>
</dbReference>
<dbReference type="eggNOG" id="COG0671">
    <property type="taxonomic scope" value="Bacteria"/>
</dbReference>
<keyword evidence="1" id="KW-0472">Membrane</keyword>
<name>A0A1P8EL25_9GAMM</name>
<proteinExistence type="predicted"/>
<feature type="transmembrane region" description="Helical" evidence="1">
    <location>
        <begin position="151"/>
        <end position="169"/>
    </location>
</feature>
<dbReference type="InterPro" id="IPR000326">
    <property type="entry name" value="PAP2/HPO"/>
</dbReference>
<feature type="transmembrane region" description="Helical" evidence="1">
    <location>
        <begin position="100"/>
        <end position="120"/>
    </location>
</feature>
<organism evidence="3 5">
    <name type="scientific">Acinetobacter soli</name>
    <dbReference type="NCBI Taxonomy" id="487316"/>
    <lineage>
        <taxon>Bacteria</taxon>
        <taxon>Pseudomonadati</taxon>
        <taxon>Pseudomonadota</taxon>
        <taxon>Gammaproteobacteria</taxon>
        <taxon>Moraxellales</taxon>
        <taxon>Moraxellaceae</taxon>
        <taxon>Acinetobacter</taxon>
    </lineage>
</organism>
<sequence>MPIETLNLELFSLINASAEAKPWIIHLAIFIANDLLYLVLGLLVFLWCFGDLANKERALRAVLLTSIALGVGYLISLYYPHSRPFVLGVGHTLIEHSATASFPSNHMLIFSTIALSYLSVGRRVAGGILLLMAFAVAWSRIYIGVHFPLDMLGAFGVALVINGLGVYIWPLCQTHIMHMAVAVYSWLFHPLLRRGWLK</sequence>
<dbReference type="EMBL" id="CP016896">
    <property type="protein sequence ID" value="APV36924.1"/>
    <property type="molecule type" value="Genomic_DNA"/>
</dbReference>
<dbReference type="STRING" id="487316.BEN76_13235"/>
<reference evidence="4" key="2">
    <citation type="submission" date="2023-09" db="EMBL/GenBank/DDBJ databases">
        <title>Acinetobacter soli.</title>
        <authorList>
            <person name="Kim B."/>
            <person name="Kim D."/>
            <person name="Park D."/>
        </authorList>
    </citation>
    <scope>NUCLEOTIDE SEQUENCE</scope>
    <source>
        <strain evidence="4">2023.05</strain>
    </source>
</reference>
<gene>
    <name evidence="3" type="ORF">BEN76_13235</name>
    <name evidence="4" type="ORF">RHP80_04240</name>
</gene>
<dbReference type="Proteomes" id="UP001256400">
    <property type="component" value="Chromosome"/>
</dbReference>
<evidence type="ECO:0000313" key="3">
    <source>
        <dbReference type="EMBL" id="APV36924.1"/>
    </source>
</evidence>
<dbReference type="Pfam" id="PF01569">
    <property type="entry name" value="PAP2"/>
    <property type="match status" value="1"/>
</dbReference>
<dbReference type="GO" id="GO:0005886">
    <property type="term" value="C:plasma membrane"/>
    <property type="evidence" value="ECO:0007669"/>
    <property type="project" value="InterPro"/>
</dbReference>
<dbReference type="Proteomes" id="UP000185674">
    <property type="component" value="Chromosome"/>
</dbReference>
<dbReference type="GO" id="GO:0050380">
    <property type="term" value="F:undecaprenyl-diphosphatase activity"/>
    <property type="evidence" value="ECO:0007669"/>
    <property type="project" value="InterPro"/>
</dbReference>
<keyword evidence="1" id="KW-1133">Transmembrane helix</keyword>
<reference evidence="3 5" key="1">
    <citation type="submission" date="2016-08" db="EMBL/GenBank/DDBJ databases">
        <title>Complete genome sequence of Acinetobacter baylyi strain GFJ2.</title>
        <authorList>
            <person name="Tabata M."/>
            <person name="Kuboki S."/>
            <person name="Gibu N."/>
            <person name="Kinouchi Y."/>
            <person name="Vangnai A."/>
            <person name="Kasai D."/>
            <person name="Fukuda M."/>
        </authorList>
    </citation>
    <scope>NUCLEOTIDE SEQUENCE [LARGE SCALE GENOMIC DNA]</scope>
    <source>
        <strain evidence="3 5">GFJ2</strain>
    </source>
</reference>
<feature type="transmembrane region" description="Helical" evidence="1">
    <location>
        <begin position="127"/>
        <end position="145"/>
    </location>
</feature>
<dbReference type="InterPro" id="IPR033879">
    <property type="entry name" value="UPP_Pase"/>
</dbReference>
<dbReference type="SMART" id="SM00014">
    <property type="entry name" value="acidPPc"/>
    <property type="match status" value="1"/>
</dbReference>
<dbReference type="EMBL" id="CP134206">
    <property type="protein sequence ID" value="WND06365.1"/>
    <property type="molecule type" value="Genomic_DNA"/>
</dbReference>
<accession>A0A1P8EL25</accession>
<dbReference type="Gene3D" id="1.20.144.10">
    <property type="entry name" value="Phosphatidic acid phosphatase type 2/haloperoxidase"/>
    <property type="match status" value="1"/>
</dbReference>
<feature type="transmembrane region" description="Helical" evidence="1">
    <location>
        <begin position="61"/>
        <end position="80"/>
    </location>
</feature>